<sequence length="77" mass="8537">MDETATTKQPPENLGISALSHQLHLQMVRAPVILAAIQLHGIQQRGFASIGLRVYKRDISLPPMSPKTNIHRIAVLF</sequence>
<evidence type="ECO:0000313" key="2">
    <source>
        <dbReference type="Proteomes" id="UP001149165"/>
    </source>
</evidence>
<dbReference type="EMBL" id="JAPQKH010000002">
    <property type="protein sequence ID" value="KAJ5112902.1"/>
    <property type="molecule type" value="Genomic_DNA"/>
</dbReference>
<name>A0A9W9G6G4_9EURO</name>
<keyword evidence="2" id="KW-1185">Reference proteome</keyword>
<protein>
    <submittedName>
        <fullName evidence="1">Uncharacterized protein</fullName>
    </submittedName>
</protein>
<dbReference type="AlphaFoldDB" id="A0A9W9G6G4"/>
<dbReference type="Proteomes" id="UP001149165">
    <property type="component" value="Unassembled WGS sequence"/>
</dbReference>
<proteinExistence type="predicted"/>
<comment type="caution">
    <text evidence="1">The sequence shown here is derived from an EMBL/GenBank/DDBJ whole genome shotgun (WGS) entry which is preliminary data.</text>
</comment>
<organism evidence="1 2">
    <name type="scientific">Penicillium angulare</name>
    <dbReference type="NCBI Taxonomy" id="116970"/>
    <lineage>
        <taxon>Eukaryota</taxon>
        <taxon>Fungi</taxon>
        <taxon>Dikarya</taxon>
        <taxon>Ascomycota</taxon>
        <taxon>Pezizomycotina</taxon>
        <taxon>Eurotiomycetes</taxon>
        <taxon>Eurotiomycetidae</taxon>
        <taxon>Eurotiales</taxon>
        <taxon>Aspergillaceae</taxon>
        <taxon>Penicillium</taxon>
    </lineage>
</organism>
<reference evidence="1" key="1">
    <citation type="submission" date="2022-11" db="EMBL/GenBank/DDBJ databases">
        <authorList>
            <person name="Petersen C."/>
        </authorList>
    </citation>
    <scope>NUCLEOTIDE SEQUENCE</scope>
    <source>
        <strain evidence="1">IBT 30069</strain>
    </source>
</reference>
<gene>
    <name evidence="1" type="ORF">N7456_001436</name>
</gene>
<accession>A0A9W9G6G4</accession>
<reference evidence="1" key="2">
    <citation type="journal article" date="2023" name="IMA Fungus">
        <title>Comparative genomic study of the Penicillium genus elucidates a diverse pangenome and 15 lateral gene transfer events.</title>
        <authorList>
            <person name="Petersen C."/>
            <person name="Sorensen T."/>
            <person name="Nielsen M.R."/>
            <person name="Sondergaard T.E."/>
            <person name="Sorensen J.L."/>
            <person name="Fitzpatrick D.A."/>
            <person name="Frisvad J.C."/>
            <person name="Nielsen K.L."/>
        </authorList>
    </citation>
    <scope>NUCLEOTIDE SEQUENCE</scope>
    <source>
        <strain evidence="1">IBT 30069</strain>
    </source>
</reference>
<evidence type="ECO:0000313" key="1">
    <source>
        <dbReference type="EMBL" id="KAJ5112902.1"/>
    </source>
</evidence>